<organism evidence="3 4">
    <name type="scientific">Panicum virgatum</name>
    <name type="common">Blackwell switchgrass</name>
    <dbReference type="NCBI Taxonomy" id="38727"/>
    <lineage>
        <taxon>Eukaryota</taxon>
        <taxon>Viridiplantae</taxon>
        <taxon>Streptophyta</taxon>
        <taxon>Embryophyta</taxon>
        <taxon>Tracheophyta</taxon>
        <taxon>Spermatophyta</taxon>
        <taxon>Magnoliopsida</taxon>
        <taxon>Liliopsida</taxon>
        <taxon>Poales</taxon>
        <taxon>Poaceae</taxon>
        <taxon>PACMAD clade</taxon>
        <taxon>Panicoideae</taxon>
        <taxon>Panicodae</taxon>
        <taxon>Paniceae</taxon>
        <taxon>Panicinae</taxon>
        <taxon>Panicum</taxon>
        <taxon>Panicum sect. Hiantes</taxon>
    </lineage>
</organism>
<dbReference type="AlphaFoldDB" id="A0A8T0SSU4"/>
<feature type="signal peptide" evidence="2">
    <location>
        <begin position="1"/>
        <end position="26"/>
    </location>
</feature>
<dbReference type="SUPFAM" id="SSF53474">
    <property type="entry name" value="alpha/beta-Hydrolases"/>
    <property type="match status" value="1"/>
</dbReference>
<keyword evidence="2" id="KW-0645">Protease</keyword>
<dbReference type="InterPro" id="IPR001563">
    <property type="entry name" value="Peptidase_S10"/>
</dbReference>
<reference evidence="3" key="1">
    <citation type="submission" date="2020-05" db="EMBL/GenBank/DDBJ databases">
        <title>WGS assembly of Panicum virgatum.</title>
        <authorList>
            <person name="Lovell J.T."/>
            <person name="Jenkins J."/>
            <person name="Shu S."/>
            <person name="Juenger T.E."/>
            <person name="Schmutz J."/>
        </authorList>
    </citation>
    <scope>NUCLEOTIDE SEQUENCE</scope>
    <source>
        <strain evidence="3">AP13</strain>
    </source>
</reference>
<dbReference type="GO" id="GO:0006508">
    <property type="term" value="P:proteolysis"/>
    <property type="evidence" value="ECO:0007669"/>
    <property type="project" value="UniProtKB-KW"/>
</dbReference>
<keyword evidence="2" id="KW-0121">Carboxypeptidase</keyword>
<dbReference type="Gene3D" id="3.40.50.1820">
    <property type="entry name" value="alpha/beta hydrolase"/>
    <property type="match status" value="1"/>
</dbReference>
<comment type="caution">
    <text evidence="3">The sequence shown here is derived from an EMBL/GenBank/DDBJ whole genome shotgun (WGS) entry which is preliminary data.</text>
</comment>
<dbReference type="FunFam" id="3.40.50.1820:FF:000416">
    <property type="entry name" value="Carboxypeptidase"/>
    <property type="match status" value="1"/>
</dbReference>
<proteinExistence type="inferred from homology"/>
<dbReference type="PROSITE" id="PS00131">
    <property type="entry name" value="CARBOXYPEPT_SER_SER"/>
    <property type="match status" value="1"/>
</dbReference>
<dbReference type="PANTHER" id="PTHR11802:SF217">
    <property type="entry name" value="CARBOXYPEPTIDASE"/>
    <property type="match status" value="1"/>
</dbReference>
<dbReference type="EMBL" id="CM029045">
    <property type="protein sequence ID" value="KAG2599326.1"/>
    <property type="molecule type" value="Genomic_DNA"/>
</dbReference>
<feature type="chain" id="PRO_5035965308" description="Carboxypeptidase" evidence="2">
    <location>
        <begin position="27"/>
        <end position="451"/>
    </location>
</feature>
<name>A0A8T0SSU4_PANVG</name>
<dbReference type="EC" id="3.4.16.-" evidence="2"/>
<dbReference type="InterPro" id="IPR029058">
    <property type="entry name" value="AB_hydrolase_fold"/>
</dbReference>
<evidence type="ECO:0000256" key="2">
    <source>
        <dbReference type="RuleBase" id="RU361156"/>
    </source>
</evidence>
<keyword evidence="4" id="KW-1185">Reference proteome</keyword>
<accession>A0A8T0SSU4</accession>
<dbReference type="Proteomes" id="UP000823388">
    <property type="component" value="Chromosome 5K"/>
</dbReference>
<keyword evidence="2" id="KW-0378">Hydrolase</keyword>
<comment type="similarity">
    <text evidence="1 2">Belongs to the peptidase S10 family.</text>
</comment>
<protein>
    <recommendedName>
        <fullName evidence="2">Carboxypeptidase</fullName>
        <ecNumber evidence="2">3.4.16.-</ecNumber>
    </recommendedName>
</protein>
<dbReference type="PANTHER" id="PTHR11802">
    <property type="entry name" value="SERINE PROTEASE FAMILY S10 SERINE CARBOXYPEPTIDASE"/>
    <property type="match status" value="1"/>
</dbReference>
<keyword evidence="2" id="KW-0732">Signal</keyword>
<sequence>MAWLLSRVAGAALLLVLVLVLTVTTSTSPAAAQSKRFPARAHPTRSGYLNVTSTNSLYFAFYEATDPVTTPPTAAPLLVWLQGGPGCSSLIGNFAELGPYLLNSTGLSRNRNRWNRRFGVIFVDNPLGSGFSTPASKADIPRDEPTIAAHLLAALQSFMALDGAFRARPLFLAGESYAGKYIPAAAKHILDANGRLPVGQRVNLQGIAIGNGMTHPIAQVTVHAEQAYFAGLINAKQKATVEAMQDRTVSLVRAGNWTGAREERNGIISFLQRVTGVATPFNYARERPYPTRPLVNFLNSDEAKAALGARRDVAWARCSEAVSEALGKDIMRSAKRDVEAVLARNGAARVLLFQGVFDLHSAPASVEAWVRELAWPGLPAFLDADRAVWRLGSGRLAGYVQRSGALANVVIVGAGHMAAGDNRPAAQAMIEGWVLQTGPFAGAGGARSSTS</sequence>
<gene>
    <name evidence="3" type="ORF">PVAP13_5KG448000</name>
</gene>
<dbReference type="InterPro" id="IPR018202">
    <property type="entry name" value="Ser_caboxypep_ser_AS"/>
</dbReference>
<evidence type="ECO:0000256" key="1">
    <source>
        <dbReference type="ARBA" id="ARBA00009431"/>
    </source>
</evidence>
<evidence type="ECO:0000313" key="3">
    <source>
        <dbReference type="EMBL" id="KAG2599326.1"/>
    </source>
</evidence>
<dbReference type="Pfam" id="PF00450">
    <property type="entry name" value="Peptidase_S10"/>
    <property type="match status" value="1"/>
</dbReference>
<evidence type="ECO:0000313" key="4">
    <source>
        <dbReference type="Proteomes" id="UP000823388"/>
    </source>
</evidence>
<dbReference type="PRINTS" id="PR00724">
    <property type="entry name" value="CRBOXYPTASEC"/>
</dbReference>
<dbReference type="OrthoDB" id="443318at2759"/>
<dbReference type="GO" id="GO:0004185">
    <property type="term" value="F:serine-type carboxypeptidase activity"/>
    <property type="evidence" value="ECO:0007669"/>
    <property type="project" value="UniProtKB-UniRule"/>
</dbReference>